<dbReference type="AlphaFoldDB" id="A0A5C6NJ89"/>
<accession>A0A5C6NJ89</accession>
<evidence type="ECO:0000313" key="2">
    <source>
        <dbReference type="Proteomes" id="UP000324091"/>
    </source>
</evidence>
<dbReference type="EMBL" id="RHFK02000012">
    <property type="protein sequence ID" value="TWW66985.1"/>
    <property type="molecule type" value="Genomic_DNA"/>
</dbReference>
<reference evidence="1 2" key="1">
    <citation type="submission" date="2019-04" db="EMBL/GenBank/DDBJ databases">
        <title>Chromosome genome assembly for Takifugu flavidus.</title>
        <authorList>
            <person name="Xiao S."/>
        </authorList>
    </citation>
    <scope>NUCLEOTIDE SEQUENCE [LARGE SCALE GENOMIC DNA]</scope>
    <source>
        <strain evidence="1">HTHZ2018</strain>
        <tissue evidence="1">Muscle</tissue>
    </source>
</reference>
<gene>
    <name evidence="1" type="ORF">D4764_02G0000260</name>
</gene>
<organism evidence="1 2">
    <name type="scientific">Takifugu flavidus</name>
    <name type="common">sansaifugu</name>
    <dbReference type="NCBI Taxonomy" id="433684"/>
    <lineage>
        <taxon>Eukaryota</taxon>
        <taxon>Metazoa</taxon>
        <taxon>Chordata</taxon>
        <taxon>Craniata</taxon>
        <taxon>Vertebrata</taxon>
        <taxon>Euteleostomi</taxon>
        <taxon>Actinopterygii</taxon>
        <taxon>Neopterygii</taxon>
        <taxon>Teleostei</taxon>
        <taxon>Neoteleostei</taxon>
        <taxon>Acanthomorphata</taxon>
        <taxon>Eupercaria</taxon>
        <taxon>Tetraodontiformes</taxon>
        <taxon>Tetradontoidea</taxon>
        <taxon>Tetraodontidae</taxon>
        <taxon>Takifugu</taxon>
    </lineage>
</organism>
<comment type="caution">
    <text evidence="1">The sequence shown here is derived from an EMBL/GenBank/DDBJ whole genome shotgun (WGS) entry which is preliminary data.</text>
</comment>
<name>A0A5C6NJ89_9TELE</name>
<proteinExistence type="predicted"/>
<protein>
    <submittedName>
        <fullName evidence="1">Uncharacterized protein</fullName>
    </submittedName>
</protein>
<sequence length="66" mass="7109">MNPLTVEERNPIPRSAASWALEYLSKPVRVKKGDRVPLFLIYNNGGGSGELFPGGVGCFPTCDQSA</sequence>
<evidence type="ECO:0000313" key="1">
    <source>
        <dbReference type="EMBL" id="TWW66985.1"/>
    </source>
</evidence>
<keyword evidence="2" id="KW-1185">Reference proteome</keyword>
<dbReference type="Proteomes" id="UP000324091">
    <property type="component" value="Chromosome 2"/>
</dbReference>